<comment type="caution">
    <text evidence="2">The sequence shown here is derived from an EMBL/GenBank/DDBJ whole genome shotgun (WGS) entry which is preliminary data.</text>
</comment>
<gene>
    <name evidence="2" type="ORF">CWS33_30990</name>
</gene>
<dbReference type="RefSeq" id="WP_141086383.1">
    <property type="nucleotide sequence ID" value="NZ_PITP01000785.1"/>
</dbReference>
<reference evidence="2 3" key="1">
    <citation type="submission" date="2017-12" db="EMBL/GenBank/DDBJ databases">
        <title>Rapid rising of carbapenem-resistant Enterobacteriaceae(CRE) and emergence of colistin resistance genemcr-1 in CRE in the hospital of Henan, China.</title>
        <authorList>
            <person name="Sun Q."/>
            <person name="Zhang R."/>
            <person name="Li Y."/>
            <person name="Shen Y."/>
            <person name="Zhang Y."/>
            <person name="Yang J."/>
            <person name="Shu L."/>
            <person name="Zhou H."/>
            <person name="Wang Y."/>
            <person name="Wang B."/>
            <person name="Shen Z."/>
        </authorList>
    </citation>
    <scope>NUCLEOTIDE SEQUENCE [LARGE SCALE GENOMIC DNA]</scope>
    <source>
        <strain evidence="2 3">3512</strain>
    </source>
</reference>
<evidence type="ECO:0000313" key="3">
    <source>
        <dbReference type="Proteomes" id="UP000233549"/>
    </source>
</evidence>
<organism evidence="2 3">
    <name type="scientific">Escherichia coli</name>
    <dbReference type="NCBI Taxonomy" id="562"/>
    <lineage>
        <taxon>Bacteria</taxon>
        <taxon>Pseudomonadati</taxon>
        <taxon>Pseudomonadota</taxon>
        <taxon>Gammaproteobacteria</taxon>
        <taxon>Enterobacterales</taxon>
        <taxon>Enterobacteriaceae</taxon>
        <taxon>Escherichia</taxon>
    </lineage>
</organism>
<protein>
    <recommendedName>
        <fullName evidence="1">DUF6531 domain-containing protein</fullName>
    </recommendedName>
</protein>
<feature type="domain" description="DUF6531" evidence="1">
    <location>
        <begin position="19"/>
        <end position="93"/>
    </location>
</feature>
<name>A0AAP8HTU3_ECOLX</name>
<evidence type="ECO:0000259" key="1">
    <source>
        <dbReference type="Pfam" id="PF20148"/>
    </source>
</evidence>
<accession>A0AAP8HTU3</accession>
<evidence type="ECO:0000313" key="2">
    <source>
        <dbReference type="EMBL" id="PKD78301.1"/>
    </source>
</evidence>
<dbReference type="AlphaFoldDB" id="A0AAP8HTU3"/>
<dbReference type="EMBL" id="PITP01000785">
    <property type="protein sequence ID" value="PKD78301.1"/>
    <property type="molecule type" value="Genomic_DNA"/>
</dbReference>
<dbReference type="InterPro" id="IPR045351">
    <property type="entry name" value="DUF6531"/>
</dbReference>
<feature type="non-terminal residue" evidence="2">
    <location>
        <position position="1"/>
    </location>
</feature>
<proteinExistence type="predicted"/>
<dbReference type="Pfam" id="PF20148">
    <property type="entry name" value="DUF6531"/>
    <property type="match status" value="1"/>
</dbReference>
<feature type="non-terminal residue" evidence="2">
    <location>
        <position position="98"/>
    </location>
</feature>
<sequence length="98" mass="10775">ACRAGTLMTATAAVGIIARPVDIVSGQKFLDGEDDLDFVLPSRLPVAWQRYWHSGNPGDGVLGRGWNLFWESSLQPYQDGLVWRAPSGDFVAFPMVPR</sequence>
<dbReference type="Proteomes" id="UP000233549">
    <property type="component" value="Unassembled WGS sequence"/>
</dbReference>